<dbReference type="PANTHER" id="PTHR40137">
    <property type="entry name" value="PROTEIN GVPK 1"/>
    <property type="match status" value="1"/>
</dbReference>
<name>A0A2S6MZL0_9HYPH</name>
<dbReference type="EMBL" id="NHSJ01000120">
    <property type="protein sequence ID" value="PPQ27815.1"/>
    <property type="molecule type" value="Genomic_DNA"/>
</dbReference>
<keyword evidence="5" id="KW-1185">Reference proteome</keyword>
<dbReference type="Pfam" id="PF05121">
    <property type="entry name" value="GvpK"/>
    <property type="match status" value="1"/>
</dbReference>
<dbReference type="GO" id="GO:0031412">
    <property type="term" value="P:gas vesicle organization"/>
    <property type="evidence" value="ECO:0007669"/>
    <property type="project" value="InterPro"/>
</dbReference>
<dbReference type="InterPro" id="IPR007805">
    <property type="entry name" value="GvpK"/>
</dbReference>
<dbReference type="OrthoDB" id="5772958at2"/>
<evidence type="ECO:0000256" key="1">
    <source>
        <dbReference type="ARBA" id="ARBA00022987"/>
    </source>
</evidence>
<sequence>MKIDPKNVERDLSRLVLSLIEFLRQVMEAQAIRRMESGTLTAEEEEALGLTLMRAGERIVELAAQFGLKPSDLKLDLGPLGRLV</sequence>
<keyword evidence="1" id="KW-0304">Gas vesicle</keyword>
<evidence type="ECO:0000313" key="4">
    <source>
        <dbReference type="EMBL" id="PPQ27815.1"/>
    </source>
</evidence>
<organism evidence="4 5">
    <name type="scientific">Rhodoblastus sphagnicola</name>
    <dbReference type="NCBI Taxonomy" id="333368"/>
    <lineage>
        <taxon>Bacteria</taxon>
        <taxon>Pseudomonadati</taxon>
        <taxon>Pseudomonadota</taxon>
        <taxon>Alphaproteobacteria</taxon>
        <taxon>Hyphomicrobiales</taxon>
        <taxon>Rhodoblastaceae</taxon>
        <taxon>Rhodoblastus</taxon>
    </lineage>
</organism>
<evidence type="ECO:0000256" key="2">
    <source>
        <dbReference type="ARBA" id="ARBA00035108"/>
    </source>
</evidence>
<comment type="similarity">
    <text evidence="3">Belongs to the gas vesicle GvpK family.</text>
</comment>
<dbReference type="GO" id="GO:0031411">
    <property type="term" value="C:gas vesicle"/>
    <property type="evidence" value="ECO:0007669"/>
    <property type="project" value="UniProtKB-SubCell"/>
</dbReference>
<protein>
    <submittedName>
        <fullName evidence="4">Gas vesicle protein K</fullName>
    </submittedName>
</protein>
<comment type="caution">
    <text evidence="4">The sequence shown here is derived from an EMBL/GenBank/DDBJ whole genome shotgun (WGS) entry which is preliminary data.</text>
</comment>
<comment type="subcellular location">
    <subcellularLocation>
        <location evidence="2">Gas vesicle</location>
    </subcellularLocation>
</comment>
<dbReference type="Proteomes" id="UP000239089">
    <property type="component" value="Unassembled WGS sequence"/>
</dbReference>
<dbReference type="AlphaFoldDB" id="A0A2S6MZL0"/>
<accession>A0A2S6MZL0</accession>
<dbReference type="PANTHER" id="PTHR40137:SF2">
    <property type="entry name" value="PROTEIN GVPK 1"/>
    <property type="match status" value="1"/>
</dbReference>
<reference evidence="4 5" key="1">
    <citation type="journal article" date="2018" name="Arch. Microbiol.">
        <title>New insights into the metabolic potential of the phototrophic purple bacterium Rhodopila globiformis DSM 161(T) from its draft genome sequence and evidence for a vanadium-dependent nitrogenase.</title>
        <authorList>
            <person name="Imhoff J.F."/>
            <person name="Rahn T."/>
            <person name="Kunzel S."/>
            <person name="Neulinger S.C."/>
        </authorList>
    </citation>
    <scope>NUCLEOTIDE SEQUENCE [LARGE SCALE GENOMIC DNA]</scope>
    <source>
        <strain evidence="4 5">DSM 16996</strain>
    </source>
</reference>
<gene>
    <name evidence="4" type="ORF">CCR94_19225</name>
</gene>
<evidence type="ECO:0000256" key="3">
    <source>
        <dbReference type="ARBA" id="ARBA00035659"/>
    </source>
</evidence>
<evidence type="ECO:0000313" key="5">
    <source>
        <dbReference type="Proteomes" id="UP000239089"/>
    </source>
</evidence>
<proteinExistence type="inferred from homology"/>